<keyword evidence="1" id="KW-0812">Transmembrane</keyword>
<organism evidence="2 3">
    <name type="scientific">Trichloromonas acetexigens</name>
    <dbReference type="NCBI Taxonomy" id="38815"/>
    <lineage>
        <taxon>Bacteria</taxon>
        <taxon>Pseudomonadati</taxon>
        <taxon>Thermodesulfobacteriota</taxon>
        <taxon>Desulfuromonadia</taxon>
        <taxon>Desulfuromonadales</taxon>
        <taxon>Trichloromonadaceae</taxon>
        <taxon>Trichloromonas</taxon>
    </lineage>
</organism>
<accession>A0A550J579</accession>
<gene>
    <name evidence="2" type="ORF">FL622_16220</name>
</gene>
<evidence type="ECO:0008006" key="4">
    <source>
        <dbReference type="Google" id="ProtNLM"/>
    </source>
</evidence>
<protein>
    <recommendedName>
        <fullName evidence="4">DUF4878 domain-containing protein</fullName>
    </recommendedName>
</protein>
<keyword evidence="1" id="KW-0472">Membrane</keyword>
<evidence type="ECO:0000313" key="3">
    <source>
        <dbReference type="Proteomes" id="UP000317155"/>
    </source>
</evidence>
<keyword evidence="1" id="KW-1133">Transmembrane helix</keyword>
<evidence type="ECO:0000313" key="2">
    <source>
        <dbReference type="EMBL" id="TRO78386.1"/>
    </source>
</evidence>
<evidence type="ECO:0000256" key="1">
    <source>
        <dbReference type="SAM" id="Phobius"/>
    </source>
</evidence>
<name>A0A550J579_9BACT</name>
<dbReference type="EMBL" id="VJVV01000018">
    <property type="protein sequence ID" value="TRO78386.1"/>
    <property type="molecule type" value="Genomic_DNA"/>
</dbReference>
<keyword evidence="3" id="KW-1185">Reference proteome</keyword>
<dbReference type="AlphaFoldDB" id="A0A550J579"/>
<reference evidence="2 3" key="1">
    <citation type="submission" date="2019-07" db="EMBL/GenBank/DDBJ databases">
        <title>Insights of Desulfuromonas acetexigens electromicrobiology.</title>
        <authorList>
            <person name="Katuri K."/>
            <person name="Sapireddy V."/>
            <person name="Shaw D.R."/>
            <person name="Saikaly P."/>
        </authorList>
    </citation>
    <scope>NUCLEOTIDE SEQUENCE [LARGE SCALE GENOMIC DNA]</scope>
    <source>
        <strain evidence="2 3">2873</strain>
    </source>
</reference>
<feature type="transmembrane region" description="Helical" evidence="1">
    <location>
        <begin position="12"/>
        <end position="31"/>
    </location>
</feature>
<dbReference type="Proteomes" id="UP000317155">
    <property type="component" value="Unassembled WGS sequence"/>
</dbReference>
<sequence length="113" mass="13184">MEALSRHLKIKSILIFLILFITVCSFVYYGSYKSKAFLFARDYISNNKDIYEKYGYLEKVWLNPFGISIKERGISGDANLNVTIFTNTGKHKLNIKLKKISNTWQVESVSERY</sequence>
<dbReference type="RefSeq" id="WP_140396598.1">
    <property type="nucleotide sequence ID" value="NZ_FOJJ01000010.1"/>
</dbReference>
<comment type="caution">
    <text evidence="2">The sequence shown here is derived from an EMBL/GenBank/DDBJ whole genome shotgun (WGS) entry which is preliminary data.</text>
</comment>
<proteinExistence type="predicted"/>